<keyword evidence="2" id="KW-0732">Signal</keyword>
<protein>
    <recommendedName>
        <fullName evidence="5">Holin</fullName>
    </recommendedName>
</protein>
<keyword evidence="1" id="KW-0812">Transmembrane</keyword>
<keyword evidence="1" id="KW-0472">Membrane</keyword>
<accession>A0A5B0DZ28</accession>
<dbReference type="OrthoDB" id="8401987at2"/>
<keyword evidence="4" id="KW-1185">Reference proteome</keyword>
<sequence>MSSLKTAVIKAAVSGAASAAASPNIAIDRSAIQPVAETIAARMEPIIQHVTNTEPWWRSRVTLGALLALFSGVAGTMGYVMPDELRGEVLELLVAAGPVIGGIVALWGRWVAKQPLGT</sequence>
<keyword evidence="1" id="KW-1133">Transmembrane helix</keyword>
<evidence type="ECO:0000313" key="4">
    <source>
        <dbReference type="Proteomes" id="UP000324738"/>
    </source>
</evidence>
<feature type="signal peptide" evidence="2">
    <location>
        <begin position="1"/>
        <end position="19"/>
    </location>
</feature>
<dbReference type="EMBL" id="VTWH01000002">
    <property type="protein sequence ID" value="KAA0970790.1"/>
    <property type="molecule type" value="Genomic_DNA"/>
</dbReference>
<evidence type="ECO:0000256" key="1">
    <source>
        <dbReference type="SAM" id="Phobius"/>
    </source>
</evidence>
<evidence type="ECO:0000256" key="2">
    <source>
        <dbReference type="SAM" id="SignalP"/>
    </source>
</evidence>
<dbReference type="RefSeq" id="WP_149300090.1">
    <property type="nucleotide sequence ID" value="NZ_VTWH01000002.1"/>
</dbReference>
<feature type="chain" id="PRO_5022703207" description="Holin" evidence="2">
    <location>
        <begin position="20"/>
        <end position="118"/>
    </location>
</feature>
<feature type="transmembrane region" description="Helical" evidence="1">
    <location>
        <begin position="61"/>
        <end position="80"/>
    </location>
</feature>
<comment type="caution">
    <text evidence="3">The sequence shown here is derived from an EMBL/GenBank/DDBJ whole genome shotgun (WGS) entry which is preliminary data.</text>
</comment>
<organism evidence="3 4">
    <name type="scientific">Aureimonas fodinaquatilis</name>
    <dbReference type="NCBI Taxonomy" id="2565783"/>
    <lineage>
        <taxon>Bacteria</taxon>
        <taxon>Pseudomonadati</taxon>
        <taxon>Pseudomonadota</taxon>
        <taxon>Alphaproteobacteria</taxon>
        <taxon>Hyphomicrobiales</taxon>
        <taxon>Aurantimonadaceae</taxon>
        <taxon>Aureimonas</taxon>
    </lineage>
</organism>
<dbReference type="Proteomes" id="UP000324738">
    <property type="component" value="Unassembled WGS sequence"/>
</dbReference>
<evidence type="ECO:0008006" key="5">
    <source>
        <dbReference type="Google" id="ProtNLM"/>
    </source>
</evidence>
<reference evidence="3 4" key="1">
    <citation type="submission" date="2019-08" db="EMBL/GenBank/DDBJ databases">
        <title>Aureimonas fodiniaquatilis sp. nov., isolated from a coal mine wastewater.</title>
        <authorList>
            <person name="Kim W."/>
        </authorList>
    </citation>
    <scope>NUCLEOTIDE SEQUENCE [LARGE SCALE GENOMIC DNA]</scope>
    <source>
        <strain evidence="3 4">CAU 1482</strain>
    </source>
</reference>
<proteinExistence type="predicted"/>
<gene>
    <name evidence="3" type="ORF">FPY71_09960</name>
</gene>
<dbReference type="AlphaFoldDB" id="A0A5B0DZ28"/>
<evidence type="ECO:0000313" key="3">
    <source>
        <dbReference type="EMBL" id="KAA0970790.1"/>
    </source>
</evidence>
<name>A0A5B0DZ28_9HYPH</name>
<feature type="transmembrane region" description="Helical" evidence="1">
    <location>
        <begin position="92"/>
        <end position="112"/>
    </location>
</feature>